<dbReference type="InterPro" id="IPR045096">
    <property type="entry name" value="EDR2-like"/>
</dbReference>
<dbReference type="Pfam" id="PF07059">
    <property type="entry name" value="EDR2_C"/>
    <property type="match status" value="1"/>
</dbReference>
<evidence type="ECO:0000259" key="2">
    <source>
        <dbReference type="Pfam" id="PF07059"/>
    </source>
</evidence>
<feature type="region of interest" description="Disordered" evidence="1">
    <location>
        <begin position="1"/>
        <end position="40"/>
    </location>
</feature>
<gene>
    <name evidence="4" type="primary">Aste57867_15504</name>
    <name evidence="3" type="ORF">As57867_015448</name>
    <name evidence="4" type="ORF">ASTE57867_15504</name>
</gene>
<dbReference type="PANTHER" id="PTHR12136:SF41">
    <property type="entry name" value="PLECKSTRIN HOMOLOGY (PH) AND LIPID-BINDING START DOMAINS-CONTAINING PROTEIN"/>
    <property type="match status" value="1"/>
</dbReference>
<sequence length="282" mass="31671">MIKARLPPVVDAVPVPQAPQKTTPSSSDSPSRTDSACTTSRQLTWKESLHGLVAQHAQLTTNWSEPPADDFKVRSKAYLTNSIKEHVDEAKCELIWVDVLQGDRNKFFHISERADNVVRVFSEMHPTRELFVLNILLPGTPEVTYVQYFALREGSATSTAFGKLWRAFLDGTDEFRNGRLKLIPRVVDGPWMIRKAVGQKPFILANALRIQWFRGKNYLEAVVDVSSDSIAKKVTSMCRMCVASLVVDMALVLEGQSEDELPEAILGCVRYDRLDMKFATSI</sequence>
<dbReference type="PANTHER" id="PTHR12136">
    <property type="entry name" value="ENHANCED DISEASE RESISTANCE-RELATED"/>
    <property type="match status" value="1"/>
</dbReference>
<reference evidence="3" key="2">
    <citation type="submission" date="2019-06" db="EMBL/GenBank/DDBJ databases">
        <title>Genomics analysis of Aphanomyces spp. identifies a new class of oomycete effector associated with host adaptation.</title>
        <authorList>
            <person name="Gaulin E."/>
        </authorList>
    </citation>
    <scope>NUCLEOTIDE SEQUENCE</scope>
    <source>
        <strain evidence="3">CBS 578.67</strain>
    </source>
</reference>
<dbReference type="OrthoDB" id="9970435at2759"/>
<evidence type="ECO:0000313" key="4">
    <source>
        <dbReference type="EMBL" id="VFT92306.1"/>
    </source>
</evidence>
<name>A0A485L4M6_9STRA</name>
<dbReference type="InterPro" id="IPR009769">
    <property type="entry name" value="EDR2_C"/>
</dbReference>
<accession>A0A485L4M6</accession>
<dbReference type="AlphaFoldDB" id="A0A485L4M6"/>
<dbReference type="Proteomes" id="UP000332933">
    <property type="component" value="Unassembled WGS sequence"/>
</dbReference>
<dbReference type="EMBL" id="CAADRA010005702">
    <property type="protein sequence ID" value="VFT92306.1"/>
    <property type="molecule type" value="Genomic_DNA"/>
</dbReference>
<organism evidence="4 5">
    <name type="scientific">Aphanomyces stellatus</name>
    <dbReference type="NCBI Taxonomy" id="120398"/>
    <lineage>
        <taxon>Eukaryota</taxon>
        <taxon>Sar</taxon>
        <taxon>Stramenopiles</taxon>
        <taxon>Oomycota</taxon>
        <taxon>Saprolegniomycetes</taxon>
        <taxon>Saprolegniales</taxon>
        <taxon>Verrucalvaceae</taxon>
        <taxon>Aphanomyces</taxon>
    </lineage>
</organism>
<dbReference type="EMBL" id="VJMH01005681">
    <property type="protein sequence ID" value="KAF0693546.1"/>
    <property type="molecule type" value="Genomic_DNA"/>
</dbReference>
<evidence type="ECO:0000313" key="3">
    <source>
        <dbReference type="EMBL" id="KAF0693546.1"/>
    </source>
</evidence>
<feature type="domain" description="Protein ENHANCED DISEASE RESISTANCE 2 C-terminal" evidence="2">
    <location>
        <begin position="63"/>
        <end position="275"/>
    </location>
</feature>
<protein>
    <submittedName>
        <fullName evidence="4">Aste57867_15504 protein</fullName>
    </submittedName>
</protein>
<evidence type="ECO:0000313" key="5">
    <source>
        <dbReference type="Proteomes" id="UP000332933"/>
    </source>
</evidence>
<proteinExistence type="predicted"/>
<reference evidence="4 5" key="1">
    <citation type="submission" date="2019-03" db="EMBL/GenBank/DDBJ databases">
        <authorList>
            <person name="Gaulin E."/>
            <person name="Dumas B."/>
        </authorList>
    </citation>
    <scope>NUCLEOTIDE SEQUENCE [LARGE SCALE GENOMIC DNA]</scope>
    <source>
        <strain evidence="4">CBS 568.67</strain>
    </source>
</reference>
<evidence type="ECO:0000256" key="1">
    <source>
        <dbReference type="SAM" id="MobiDB-lite"/>
    </source>
</evidence>
<keyword evidence="5" id="KW-1185">Reference proteome</keyword>
<feature type="compositionally biased region" description="Low complexity" evidence="1">
    <location>
        <begin position="7"/>
        <end position="35"/>
    </location>
</feature>